<dbReference type="AlphaFoldDB" id="A0A292Q014"/>
<feature type="non-terminal residue" evidence="1">
    <location>
        <position position="1"/>
    </location>
</feature>
<reference evidence="1" key="1">
    <citation type="submission" date="2015-10" db="EMBL/GenBank/DDBJ databases">
        <authorList>
            <person name="Regsiter A."/>
            <person name="william w."/>
        </authorList>
    </citation>
    <scope>NUCLEOTIDE SEQUENCE</scope>
    <source>
        <strain evidence="1">Montdore</strain>
    </source>
</reference>
<evidence type="ECO:0000313" key="1">
    <source>
        <dbReference type="EMBL" id="CUS13149.1"/>
    </source>
</evidence>
<evidence type="ECO:0000313" key="2">
    <source>
        <dbReference type="Proteomes" id="UP001412239"/>
    </source>
</evidence>
<sequence>MNFASVPVEFARIYRNSAISLSVALAAMTELKLQVWRMVSHCVRFA</sequence>
<organism evidence="1 2">
    <name type="scientific">Tuber aestivum</name>
    <name type="common">summer truffle</name>
    <dbReference type="NCBI Taxonomy" id="59557"/>
    <lineage>
        <taxon>Eukaryota</taxon>
        <taxon>Fungi</taxon>
        <taxon>Dikarya</taxon>
        <taxon>Ascomycota</taxon>
        <taxon>Pezizomycotina</taxon>
        <taxon>Pezizomycetes</taxon>
        <taxon>Pezizales</taxon>
        <taxon>Tuberaceae</taxon>
        <taxon>Tuber</taxon>
    </lineage>
</organism>
<gene>
    <name evidence="1" type="ORF">GSTUAT00002829001</name>
</gene>
<dbReference type="Proteomes" id="UP001412239">
    <property type="component" value="Unassembled WGS sequence"/>
</dbReference>
<dbReference type="EMBL" id="LN890978">
    <property type="protein sequence ID" value="CUS13149.1"/>
    <property type="molecule type" value="Genomic_DNA"/>
</dbReference>
<accession>A0A292Q014</accession>
<protein>
    <submittedName>
        <fullName evidence="1">Uncharacterized protein</fullName>
    </submittedName>
</protein>
<name>A0A292Q014_9PEZI</name>
<keyword evidence="2" id="KW-1185">Reference proteome</keyword>
<proteinExistence type="predicted"/>